<comment type="caution">
    <text evidence="1">The sequence shown here is derived from an EMBL/GenBank/DDBJ whole genome shotgun (WGS) entry which is preliminary data.</text>
</comment>
<evidence type="ECO:0000313" key="1">
    <source>
        <dbReference type="EMBL" id="THC87401.1"/>
    </source>
</evidence>
<sequence length="20" mass="2317">MHGIDYVIGYLEDSAYQVRS</sequence>
<name>A0A4S3J3U0_9EURO</name>
<reference evidence="1 2" key="1">
    <citation type="submission" date="2019-03" db="EMBL/GenBank/DDBJ databases">
        <title>The genome sequence of a newly discovered highly antifungal drug resistant Aspergillus species, Aspergillus tanneri NIH 1004.</title>
        <authorList>
            <person name="Mounaud S."/>
            <person name="Singh I."/>
            <person name="Joardar V."/>
            <person name="Pakala S."/>
            <person name="Pakala S."/>
            <person name="Venepally P."/>
            <person name="Hoover J."/>
            <person name="Nierman W."/>
            <person name="Chung J."/>
            <person name="Losada L."/>
        </authorList>
    </citation>
    <scope>NUCLEOTIDE SEQUENCE [LARGE SCALE GENOMIC DNA]</scope>
    <source>
        <strain evidence="1 2">NIH1004</strain>
    </source>
</reference>
<dbReference type="VEuPathDB" id="FungiDB:EYZ11_013154"/>
<protein>
    <submittedName>
        <fullName evidence="1">Uncharacterized protein</fullName>
    </submittedName>
</protein>
<dbReference type="AlphaFoldDB" id="A0A4S3J3U0"/>
<dbReference type="Proteomes" id="UP000308092">
    <property type="component" value="Unassembled WGS sequence"/>
</dbReference>
<evidence type="ECO:0000313" key="2">
    <source>
        <dbReference type="Proteomes" id="UP000308092"/>
    </source>
</evidence>
<dbReference type="EMBL" id="SOSA01001234">
    <property type="protein sequence ID" value="THC87401.1"/>
    <property type="molecule type" value="Genomic_DNA"/>
</dbReference>
<gene>
    <name evidence="1" type="ORF">EYZ11_013154</name>
</gene>
<proteinExistence type="predicted"/>
<accession>A0A4S3J3U0</accession>
<organism evidence="1 2">
    <name type="scientific">Aspergillus tanneri</name>
    <dbReference type="NCBI Taxonomy" id="1220188"/>
    <lineage>
        <taxon>Eukaryota</taxon>
        <taxon>Fungi</taxon>
        <taxon>Dikarya</taxon>
        <taxon>Ascomycota</taxon>
        <taxon>Pezizomycotina</taxon>
        <taxon>Eurotiomycetes</taxon>
        <taxon>Eurotiomycetidae</taxon>
        <taxon>Eurotiales</taxon>
        <taxon>Aspergillaceae</taxon>
        <taxon>Aspergillus</taxon>
        <taxon>Aspergillus subgen. Circumdati</taxon>
    </lineage>
</organism>
<keyword evidence="2" id="KW-1185">Reference proteome</keyword>